<proteinExistence type="predicted"/>
<dbReference type="GO" id="GO:0051087">
    <property type="term" value="F:protein-folding chaperone binding"/>
    <property type="evidence" value="ECO:0007669"/>
    <property type="project" value="TreeGrafter"/>
</dbReference>
<evidence type="ECO:0000256" key="1">
    <source>
        <dbReference type="ARBA" id="ARBA00023186"/>
    </source>
</evidence>
<dbReference type="AlphaFoldDB" id="A0A8J9YYF4"/>
<dbReference type="FunFam" id="2.60.260.20:FF:000063">
    <property type="entry name" value="LOC100125006 protein"/>
    <property type="match status" value="1"/>
</dbReference>
<dbReference type="PRINTS" id="PR00625">
    <property type="entry name" value="JDOMAIN"/>
</dbReference>
<evidence type="ECO:0000259" key="3">
    <source>
        <dbReference type="PROSITE" id="PS50076"/>
    </source>
</evidence>
<dbReference type="SUPFAM" id="SSF46565">
    <property type="entry name" value="Chaperone J-domain"/>
    <property type="match status" value="1"/>
</dbReference>
<dbReference type="InterPro" id="IPR001623">
    <property type="entry name" value="DnaJ_domain"/>
</dbReference>
<dbReference type="Gene3D" id="1.10.287.110">
    <property type="entry name" value="DnaJ domain"/>
    <property type="match status" value="1"/>
</dbReference>
<dbReference type="InterPro" id="IPR018253">
    <property type="entry name" value="DnaJ_domain_CS"/>
</dbReference>
<reference evidence="4" key="1">
    <citation type="submission" date="2022-01" db="EMBL/GenBank/DDBJ databases">
        <authorList>
            <person name="Braso-Vives M."/>
        </authorList>
    </citation>
    <scope>NUCLEOTIDE SEQUENCE</scope>
</reference>
<organism evidence="4 5">
    <name type="scientific">Branchiostoma lanceolatum</name>
    <name type="common">Common lancelet</name>
    <name type="synonym">Amphioxus lanceolatum</name>
    <dbReference type="NCBI Taxonomy" id="7740"/>
    <lineage>
        <taxon>Eukaryota</taxon>
        <taxon>Metazoa</taxon>
        <taxon>Chordata</taxon>
        <taxon>Cephalochordata</taxon>
        <taxon>Leptocardii</taxon>
        <taxon>Amphioxiformes</taxon>
        <taxon>Branchiostomatidae</taxon>
        <taxon>Branchiostoma</taxon>
    </lineage>
</organism>
<dbReference type="InterPro" id="IPR051339">
    <property type="entry name" value="DnaJ_subfamily_B"/>
</dbReference>
<evidence type="ECO:0000313" key="5">
    <source>
        <dbReference type="Proteomes" id="UP000838412"/>
    </source>
</evidence>
<dbReference type="CDD" id="cd06257">
    <property type="entry name" value="DnaJ"/>
    <property type="match status" value="1"/>
</dbReference>
<dbReference type="GO" id="GO:0051082">
    <property type="term" value="F:unfolded protein binding"/>
    <property type="evidence" value="ECO:0007669"/>
    <property type="project" value="InterPro"/>
</dbReference>
<dbReference type="SMART" id="SM00271">
    <property type="entry name" value="DnaJ"/>
    <property type="match status" value="1"/>
</dbReference>
<dbReference type="GO" id="GO:0006457">
    <property type="term" value="P:protein folding"/>
    <property type="evidence" value="ECO:0007669"/>
    <property type="project" value="InterPro"/>
</dbReference>
<gene>
    <name evidence="4" type="primary">DNAJB4</name>
    <name evidence="4" type="ORF">BLAG_LOCUS6696</name>
</gene>
<feature type="compositionally biased region" description="Gly residues" evidence="2">
    <location>
        <begin position="73"/>
        <end position="90"/>
    </location>
</feature>
<dbReference type="Pfam" id="PF01556">
    <property type="entry name" value="DnaJ_C"/>
    <property type="match status" value="1"/>
</dbReference>
<dbReference type="OrthoDB" id="550424at2759"/>
<dbReference type="SUPFAM" id="SSF49493">
    <property type="entry name" value="HSP40/DnaJ peptide-binding domain"/>
    <property type="match status" value="2"/>
</dbReference>
<accession>A0A8J9YYF4</accession>
<dbReference type="Gene3D" id="2.60.260.20">
    <property type="entry name" value="Urease metallochaperone UreE, N-terminal domain"/>
    <property type="match status" value="2"/>
</dbReference>
<feature type="region of interest" description="Disordered" evidence="2">
    <location>
        <begin position="68"/>
        <end position="96"/>
    </location>
</feature>
<feature type="domain" description="J" evidence="3">
    <location>
        <begin position="4"/>
        <end position="68"/>
    </location>
</feature>
<keyword evidence="5" id="KW-1185">Reference proteome</keyword>
<dbReference type="FunFam" id="2.60.260.20:FF:000002">
    <property type="entry name" value="Dnaj homolog subfamily b member"/>
    <property type="match status" value="1"/>
</dbReference>
<dbReference type="GO" id="GO:0005829">
    <property type="term" value="C:cytosol"/>
    <property type="evidence" value="ECO:0007669"/>
    <property type="project" value="TreeGrafter"/>
</dbReference>
<dbReference type="CDD" id="cd10747">
    <property type="entry name" value="DnaJ_C"/>
    <property type="match status" value="1"/>
</dbReference>
<keyword evidence="1" id="KW-0143">Chaperone</keyword>
<dbReference type="FunFam" id="1.10.287.110:FF:000033">
    <property type="entry name" value="dnaJ homolog subfamily B member 13"/>
    <property type="match status" value="1"/>
</dbReference>
<dbReference type="InterPro" id="IPR036869">
    <property type="entry name" value="J_dom_sf"/>
</dbReference>
<dbReference type="InterPro" id="IPR002939">
    <property type="entry name" value="DnaJ_C"/>
</dbReference>
<dbReference type="PROSITE" id="PS00636">
    <property type="entry name" value="DNAJ_1"/>
    <property type="match status" value="1"/>
</dbReference>
<dbReference type="PROSITE" id="PS50076">
    <property type="entry name" value="DNAJ_2"/>
    <property type="match status" value="1"/>
</dbReference>
<dbReference type="PANTHER" id="PTHR24078">
    <property type="entry name" value="DNAJ HOMOLOG SUBFAMILY C MEMBER"/>
    <property type="match status" value="1"/>
</dbReference>
<evidence type="ECO:0000256" key="2">
    <source>
        <dbReference type="SAM" id="MobiDB-lite"/>
    </source>
</evidence>
<protein>
    <submittedName>
        <fullName evidence="4">DNAJB4 protein</fullName>
    </submittedName>
</protein>
<evidence type="ECO:0000313" key="4">
    <source>
        <dbReference type="EMBL" id="CAH1243905.1"/>
    </source>
</evidence>
<name>A0A8J9YYF4_BRALA</name>
<dbReference type="PANTHER" id="PTHR24078:SF553">
    <property type="entry name" value="DNAJ HOMOLOG SUBFAMILY B MEMBER 5"/>
    <property type="match status" value="1"/>
</dbReference>
<sequence>MGKDYYKVLGISRDANEEQIKKSYRKMALKYHPDKNKSAGAEEKFKEIAEAYEVLSDPKKREIYDQYGEEGLKGGGGGGPGGGGSGGPGGYTSYTFHGDPNETFQRFFGTSNPFEAFSFMSNGGSQRMFFSSSADPFGRQQHMQHMQHMHPFGGFQSSGGRGHDGFDPMEVDDDPFGGFGVGPMGGMGGGHGPTRMRKEVQDPPITHNLMVSLDEVYRGTTKKMKINRQVIGADSYARREDKVLEIQIRKGWKEGTKITFPKEGDQKPGHIPADIVFVLKDKPHTVFKRDGSNLIYTAKLSLRDALIGCTVQVPTLDQGRTVPIHCQDIIKPTSKKIIRGEGLPLPKQPSQRGNIVVQFDIQFPNGLSAPTKDILRDCLPA</sequence>
<dbReference type="InterPro" id="IPR008971">
    <property type="entry name" value="HSP40/DnaJ_pept-bd"/>
</dbReference>
<dbReference type="Pfam" id="PF00226">
    <property type="entry name" value="DnaJ"/>
    <property type="match status" value="1"/>
</dbReference>
<dbReference type="Proteomes" id="UP000838412">
    <property type="component" value="Chromosome 13"/>
</dbReference>
<dbReference type="EMBL" id="OV696698">
    <property type="protein sequence ID" value="CAH1243905.1"/>
    <property type="molecule type" value="Genomic_DNA"/>
</dbReference>